<name>F1THE2_9FIRM</name>
<proteinExistence type="predicted"/>
<dbReference type="EMBL" id="ACXX02000016">
    <property type="protein sequence ID" value="EGD46145.1"/>
    <property type="molecule type" value="Genomic_DNA"/>
</dbReference>
<gene>
    <name evidence="1" type="ORF">Cpap_0439</name>
</gene>
<keyword evidence="2" id="KW-1185">Reference proteome</keyword>
<reference evidence="1" key="1">
    <citation type="submission" date="2009-07" db="EMBL/GenBank/DDBJ databases">
        <authorList>
            <consortium name="US DOE Joint Genome Institute (JGI-PGF)"/>
            <person name="Lucas S."/>
            <person name="Copeland A."/>
            <person name="Lapidus A."/>
            <person name="Glavina del Rio T."/>
            <person name="Tice H."/>
            <person name="Bruce D."/>
            <person name="Goodwin L."/>
            <person name="Pitluck S."/>
            <person name="Larimer F."/>
            <person name="Land M.L."/>
            <person name="Mouttaki H."/>
            <person name="He Z."/>
            <person name="Zhou J."/>
            <person name="Hemme C.L."/>
        </authorList>
    </citation>
    <scope>NUCLEOTIDE SEQUENCE</scope>
    <source>
        <strain evidence="1">DSM 2782</strain>
    </source>
</reference>
<reference evidence="1" key="2">
    <citation type="submission" date="2011-01" db="EMBL/GenBank/DDBJ databases">
        <title>The Non-contiguous Finished genome of Clostridium papyrosolvens.</title>
        <authorList>
            <person name="Lucas S."/>
            <person name="Copeland A."/>
            <person name="Lapidus A."/>
            <person name="Cheng J.-F."/>
            <person name="Goodwin L."/>
            <person name="Pitluck S."/>
            <person name="Misra M."/>
            <person name="Chertkov O."/>
            <person name="Detter J.C."/>
            <person name="Han C."/>
            <person name="Tapia R."/>
            <person name="Land M."/>
            <person name="Hauser L."/>
            <person name="Kyrpides N."/>
            <person name="Ivanova N."/>
            <person name="Pagani I."/>
            <person name="Mouttaki H."/>
            <person name="He Z."/>
            <person name="Zhou J."/>
            <person name="Hemme C.L."/>
            <person name="Woyke T."/>
        </authorList>
    </citation>
    <scope>NUCLEOTIDE SEQUENCE [LARGE SCALE GENOMIC DNA]</scope>
    <source>
        <strain evidence="1">DSM 2782</strain>
    </source>
</reference>
<comment type="caution">
    <text evidence="1">The sequence shown here is derived from an EMBL/GenBank/DDBJ whole genome shotgun (WGS) entry which is preliminary data.</text>
</comment>
<evidence type="ECO:0000313" key="1">
    <source>
        <dbReference type="EMBL" id="EGD46145.1"/>
    </source>
</evidence>
<dbReference type="RefSeq" id="WP_004621821.1">
    <property type="nucleotide sequence ID" value="NZ_ACXX02000016.1"/>
</dbReference>
<dbReference type="AlphaFoldDB" id="F1THE2"/>
<dbReference type="STRING" id="588581.Cpap_0439"/>
<evidence type="ECO:0000313" key="2">
    <source>
        <dbReference type="Proteomes" id="UP000003860"/>
    </source>
</evidence>
<organism evidence="1 2">
    <name type="scientific">Ruminiclostridium papyrosolvens DSM 2782</name>
    <dbReference type="NCBI Taxonomy" id="588581"/>
    <lineage>
        <taxon>Bacteria</taxon>
        <taxon>Bacillati</taxon>
        <taxon>Bacillota</taxon>
        <taxon>Clostridia</taxon>
        <taxon>Eubacteriales</taxon>
        <taxon>Oscillospiraceae</taxon>
        <taxon>Ruminiclostridium</taxon>
    </lineage>
</organism>
<sequence length="136" mass="15626">MKLKFNLGPQLIHFKCDKFMPKDFKMHCGEHVQVQQFMLLLTYNLGLLNVLYLEDLLQRTPTQEQIVRWSSFTSDSIWIAEGIVCGNYNKAGDILLMLMHSFGPITLDEDISLNLLKEAMFYYCLSGVGSAVKKEN</sequence>
<accession>F1THE2</accession>
<dbReference type="Proteomes" id="UP000003860">
    <property type="component" value="Unassembled WGS sequence"/>
</dbReference>
<protein>
    <submittedName>
        <fullName evidence="1">Uncharacterized protein</fullName>
    </submittedName>
</protein>